<feature type="domain" description="PTS EIIB type-1" evidence="14">
    <location>
        <begin position="8"/>
        <end position="90"/>
    </location>
</feature>
<keyword evidence="7 12" id="KW-0812">Transmembrane</keyword>
<feature type="transmembrane region" description="Helical" evidence="12">
    <location>
        <begin position="327"/>
        <end position="345"/>
    </location>
</feature>
<keyword evidence="4" id="KW-0762">Sugar transport</keyword>
<dbReference type="InterPro" id="IPR018113">
    <property type="entry name" value="PTrfase_EIIB_Cys"/>
</dbReference>
<evidence type="ECO:0000313" key="16">
    <source>
        <dbReference type="EMBL" id="SJL84985.1"/>
    </source>
</evidence>
<evidence type="ECO:0000256" key="12">
    <source>
        <dbReference type="SAM" id="Phobius"/>
    </source>
</evidence>
<dbReference type="GO" id="GO:0005886">
    <property type="term" value="C:plasma membrane"/>
    <property type="evidence" value="ECO:0007669"/>
    <property type="project" value="UniProtKB-SubCell"/>
</dbReference>
<protein>
    <submittedName>
        <fullName evidence="16">PTS system beta-glucoside-specific EIIBCA component</fullName>
    </submittedName>
</protein>
<dbReference type="FunFam" id="2.70.70.10:FF:000001">
    <property type="entry name" value="PTS system glucose-specific IIA component"/>
    <property type="match status" value="1"/>
</dbReference>
<dbReference type="GO" id="GO:0090589">
    <property type="term" value="F:protein-phosphocysteine-trehalose phosphotransferase system transporter activity"/>
    <property type="evidence" value="ECO:0007669"/>
    <property type="project" value="TreeGrafter"/>
</dbReference>
<dbReference type="NCBIfam" id="TIGR00830">
    <property type="entry name" value="PTBA"/>
    <property type="match status" value="1"/>
</dbReference>
<evidence type="ECO:0000256" key="2">
    <source>
        <dbReference type="ARBA" id="ARBA00022448"/>
    </source>
</evidence>
<dbReference type="PROSITE" id="PS51093">
    <property type="entry name" value="PTS_EIIA_TYPE_1"/>
    <property type="match status" value="1"/>
</dbReference>
<evidence type="ECO:0000256" key="6">
    <source>
        <dbReference type="ARBA" id="ARBA00022683"/>
    </source>
</evidence>
<dbReference type="Gene3D" id="3.30.1360.60">
    <property type="entry name" value="Glucose permease domain IIB"/>
    <property type="match status" value="1"/>
</dbReference>
<dbReference type="GO" id="GO:0009401">
    <property type="term" value="P:phosphoenolpyruvate-dependent sugar phosphotransferase system"/>
    <property type="evidence" value="ECO:0007669"/>
    <property type="project" value="UniProtKB-KW"/>
</dbReference>
<dbReference type="Pfam" id="PF02378">
    <property type="entry name" value="PTS_EIIC"/>
    <property type="match status" value="1"/>
</dbReference>
<keyword evidence="8" id="KW-0418">Kinase</keyword>
<dbReference type="AlphaFoldDB" id="A0A1R4B7U0"/>
<dbReference type="Gene3D" id="2.70.70.10">
    <property type="entry name" value="Glucose Permease (Domain IIA)"/>
    <property type="match status" value="1"/>
</dbReference>
<evidence type="ECO:0000313" key="17">
    <source>
        <dbReference type="Proteomes" id="UP000189475"/>
    </source>
</evidence>
<feature type="transmembrane region" description="Helical" evidence="12">
    <location>
        <begin position="148"/>
        <end position="166"/>
    </location>
</feature>
<feature type="transmembrane region" description="Helical" evidence="12">
    <location>
        <begin position="262"/>
        <end position="281"/>
    </location>
</feature>
<dbReference type="InterPro" id="IPR036878">
    <property type="entry name" value="Glu_permease_IIB"/>
</dbReference>
<evidence type="ECO:0000256" key="7">
    <source>
        <dbReference type="ARBA" id="ARBA00022692"/>
    </source>
</evidence>
<dbReference type="InterPro" id="IPR013013">
    <property type="entry name" value="PTS_EIIC_1"/>
</dbReference>
<dbReference type="PROSITE" id="PS51098">
    <property type="entry name" value="PTS_EIIB_TYPE_1"/>
    <property type="match status" value="1"/>
</dbReference>
<dbReference type="PROSITE" id="PS01035">
    <property type="entry name" value="PTS_EIIB_TYPE_1_CYS"/>
    <property type="match status" value="1"/>
</dbReference>
<name>A0A1R4B7U0_9VIBR</name>
<comment type="subcellular location">
    <subcellularLocation>
        <location evidence="1">Cell membrane</location>
        <topology evidence="1">Multi-pass membrane protein</topology>
    </subcellularLocation>
</comment>
<keyword evidence="9 12" id="KW-1133">Transmembrane helix</keyword>
<dbReference type="GO" id="GO:0016301">
    <property type="term" value="F:kinase activity"/>
    <property type="evidence" value="ECO:0007669"/>
    <property type="project" value="UniProtKB-KW"/>
</dbReference>
<dbReference type="PROSITE" id="PS51103">
    <property type="entry name" value="PTS_EIIC_TYPE_1"/>
    <property type="match status" value="1"/>
</dbReference>
<organism evidence="16 17">
    <name type="scientific">Vibrio palustris</name>
    <dbReference type="NCBI Taxonomy" id="1918946"/>
    <lineage>
        <taxon>Bacteria</taxon>
        <taxon>Pseudomonadati</taxon>
        <taxon>Pseudomonadota</taxon>
        <taxon>Gammaproteobacteria</taxon>
        <taxon>Vibrionales</taxon>
        <taxon>Vibrionaceae</taxon>
        <taxon>Vibrio</taxon>
    </lineage>
</organism>
<evidence type="ECO:0000256" key="1">
    <source>
        <dbReference type="ARBA" id="ARBA00004651"/>
    </source>
</evidence>
<feature type="transmembrane region" description="Helical" evidence="12">
    <location>
        <begin position="288"/>
        <end position="307"/>
    </location>
</feature>
<evidence type="ECO:0000259" key="13">
    <source>
        <dbReference type="PROSITE" id="PS51093"/>
    </source>
</evidence>
<evidence type="ECO:0000256" key="9">
    <source>
        <dbReference type="ARBA" id="ARBA00022989"/>
    </source>
</evidence>
<feature type="transmembrane region" description="Helical" evidence="12">
    <location>
        <begin position="426"/>
        <end position="451"/>
    </location>
</feature>
<dbReference type="PANTHER" id="PTHR30175">
    <property type="entry name" value="PHOSPHOTRANSFERASE SYSTEM TRANSPORT PROTEIN"/>
    <property type="match status" value="1"/>
</dbReference>
<dbReference type="Pfam" id="PF00358">
    <property type="entry name" value="PTS_EIIA_1"/>
    <property type="match status" value="1"/>
</dbReference>
<dbReference type="GO" id="GO:0015771">
    <property type="term" value="P:trehalose transport"/>
    <property type="evidence" value="ECO:0007669"/>
    <property type="project" value="TreeGrafter"/>
</dbReference>
<dbReference type="InterPro" id="IPR001127">
    <property type="entry name" value="PTS_EIIA_1_perm"/>
</dbReference>
<dbReference type="InterPro" id="IPR001996">
    <property type="entry name" value="PTS_IIB_1"/>
</dbReference>
<evidence type="ECO:0000259" key="14">
    <source>
        <dbReference type="PROSITE" id="PS51098"/>
    </source>
</evidence>
<proteinExistence type="predicted"/>
<dbReference type="STRING" id="1918946.VPAL9027_02998"/>
<feature type="transmembrane region" description="Helical" evidence="12">
    <location>
        <begin position="211"/>
        <end position="230"/>
    </location>
</feature>
<dbReference type="InterPro" id="IPR003352">
    <property type="entry name" value="PTS_EIIC"/>
</dbReference>
<feature type="domain" description="PTS EIIC type-1" evidence="15">
    <location>
        <begin position="97"/>
        <end position="461"/>
    </location>
</feature>
<feature type="active site" description="Phosphocysteine intermediate; for EIIB activity" evidence="11">
    <location>
        <position position="30"/>
    </location>
</feature>
<feature type="domain" description="PTS EIIA type-1" evidence="13">
    <location>
        <begin position="505"/>
        <end position="609"/>
    </location>
</feature>
<keyword evidence="2" id="KW-0813">Transport</keyword>
<keyword evidence="10 12" id="KW-0472">Membrane</keyword>
<dbReference type="Proteomes" id="UP000189475">
    <property type="component" value="Unassembled WGS sequence"/>
</dbReference>
<evidence type="ECO:0000256" key="10">
    <source>
        <dbReference type="ARBA" id="ARBA00023136"/>
    </source>
</evidence>
<dbReference type="GO" id="GO:0008982">
    <property type="term" value="F:protein-N(PI)-phosphohistidine-sugar phosphotransferase activity"/>
    <property type="evidence" value="ECO:0007669"/>
    <property type="project" value="InterPro"/>
</dbReference>
<keyword evidence="5" id="KW-0808">Transferase</keyword>
<dbReference type="Pfam" id="PF00367">
    <property type="entry name" value="PTS_EIIB"/>
    <property type="match status" value="1"/>
</dbReference>
<evidence type="ECO:0000259" key="15">
    <source>
        <dbReference type="PROSITE" id="PS51103"/>
    </source>
</evidence>
<dbReference type="EMBL" id="FUFT01000008">
    <property type="protein sequence ID" value="SJL84985.1"/>
    <property type="molecule type" value="Genomic_DNA"/>
</dbReference>
<keyword evidence="6" id="KW-0598">Phosphotransferase system</keyword>
<feature type="transmembrane region" description="Helical" evidence="12">
    <location>
        <begin position="237"/>
        <end position="256"/>
    </location>
</feature>
<dbReference type="NCBIfam" id="TIGR01995">
    <property type="entry name" value="PTS-II-ABC-beta"/>
    <property type="match status" value="1"/>
</dbReference>
<dbReference type="OrthoDB" id="92465at2"/>
<dbReference type="RefSeq" id="WP_077315379.1">
    <property type="nucleotide sequence ID" value="NZ_AP024887.1"/>
</dbReference>
<keyword evidence="17" id="KW-1185">Reference proteome</keyword>
<keyword evidence="3" id="KW-1003">Cell membrane</keyword>
<dbReference type="PANTHER" id="PTHR30175:SF1">
    <property type="entry name" value="PTS SYSTEM ARBUTIN-, CELLOBIOSE-, AND SALICIN-SPECIFIC EIIBC COMPONENT-RELATED"/>
    <property type="match status" value="1"/>
</dbReference>
<feature type="transmembrane region" description="Helical" evidence="12">
    <location>
        <begin position="173"/>
        <end position="191"/>
    </location>
</feature>
<dbReference type="CDD" id="cd00212">
    <property type="entry name" value="PTS_IIB_glc"/>
    <property type="match status" value="1"/>
</dbReference>
<evidence type="ECO:0000256" key="11">
    <source>
        <dbReference type="PROSITE-ProRule" id="PRU00421"/>
    </source>
</evidence>
<dbReference type="SUPFAM" id="SSF51261">
    <property type="entry name" value="Duplicated hybrid motif"/>
    <property type="match status" value="1"/>
</dbReference>
<evidence type="ECO:0000256" key="4">
    <source>
        <dbReference type="ARBA" id="ARBA00022597"/>
    </source>
</evidence>
<reference evidence="16 17" key="1">
    <citation type="submission" date="2017-02" db="EMBL/GenBank/DDBJ databases">
        <authorList>
            <person name="Peterson S.W."/>
        </authorList>
    </citation>
    <scope>NUCLEOTIDE SEQUENCE [LARGE SCALE GENOMIC DNA]</scope>
    <source>
        <strain evidence="16 17">CECT 9027</strain>
    </source>
</reference>
<evidence type="ECO:0000256" key="8">
    <source>
        <dbReference type="ARBA" id="ARBA00022777"/>
    </source>
</evidence>
<dbReference type="SUPFAM" id="SSF55604">
    <property type="entry name" value="Glucose permease domain IIB"/>
    <property type="match status" value="1"/>
</dbReference>
<dbReference type="InterPro" id="IPR050558">
    <property type="entry name" value="PTS_Sugar-Specific_Components"/>
</dbReference>
<dbReference type="PROSITE" id="PS00371">
    <property type="entry name" value="PTS_EIIA_TYPE_1_HIS"/>
    <property type="match status" value="1"/>
</dbReference>
<evidence type="ECO:0000256" key="3">
    <source>
        <dbReference type="ARBA" id="ARBA00022475"/>
    </source>
</evidence>
<feature type="transmembrane region" description="Helical" evidence="12">
    <location>
        <begin position="102"/>
        <end position="128"/>
    </location>
</feature>
<dbReference type="InterPro" id="IPR011297">
    <property type="entry name" value="PTS_IIABC_b_glu"/>
</dbReference>
<dbReference type="InterPro" id="IPR011055">
    <property type="entry name" value="Dup_hybrid_motif"/>
</dbReference>
<evidence type="ECO:0000256" key="5">
    <source>
        <dbReference type="ARBA" id="ARBA00022679"/>
    </source>
</evidence>
<accession>A0A1R4B7U0</accession>
<gene>
    <name evidence="16" type="primary">bglF_3</name>
    <name evidence="16" type="ORF">VPAL9027_02998</name>
</gene>
<sequence>MAAIRDYTQLAKDILSEVGGQENVSQFSRCATRLRLILNEVPEGAADNIKQMPGVITVVLSGGQFQVVIGTHVSDVYEAMSQLLDSSLLSDKQHKMSVIDSVIAAMSAIFAPIIFILAAAGILQGSLIFARFLAPSIEATGTFEVLNFMSWTPFAFLPVFIAITSAKHFNCNPFIAVLCACALINPSWAEMASRIAGGEVITFLSLPLAKTVYTSSVLPPIFMVWALSYVERFVKRVIPGVVSELFTPLICMLIMVPTTLVVIGPVMSFVASSIAGGYNSLFDAAPVLAAALIGGIWQIIVIFGVHWGITPVVFANYENFGYDTFQAFQAIAVVAQMAAALAVAFKSRNKLMKATGFSAGLTAVFGITEPALYGVTLRLKKPFVCGCIGGALGSVVASLFGTYYYAYAGLPGLLTVVNAISPSNPASFMGELAGVGVAIVATFALVFIVGFEDPIDEELEAGKVSDDLKASDTPAPIVTASETRQLATLVSPLKGHIVPLSTVKDESFAQKLLGDGVAIIPSEGVVRAPCDAVISSVIDTKHAVGMTMANGAEVLIHVGLDTVQLKGEHFDCLVTLEQSVKVGDPLIHFDLEKITAAGYDVTTPCIVMNSDEFEFNLIDPNQEHQDIEVGQPVIQMA</sequence>